<accession>D5G7V0</accession>
<proteinExistence type="predicted"/>
<protein>
    <submittedName>
        <fullName evidence="1">(Perigord truffle) hypothetical protein</fullName>
    </submittedName>
</protein>
<evidence type="ECO:0000313" key="2">
    <source>
        <dbReference type="Proteomes" id="UP000006911"/>
    </source>
</evidence>
<evidence type="ECO:0000313" key="1">
    <source>
        <dbReference type="EMBL" id="CAZ80593.1"/>
    </source>
</evidence>
<dbReference type="Proteomes" id="UP000006911">
    <property type="component" value="Unassembled WGS sequence"/>
</dbReference>
<dbReference type="AlphaFoldDB" id="D5G7V0"/>
<sequence>MVVLHHVSLARFLPRSGLNAPNPSLFTPCLPLHEGYNFSGISSAGQLGTTLHRSLAIRVALQSGWRELRAGRNPWKIGDGSAQSRGHVGFIMI</sequence>
<dbReference type="GeneID" id="9181412"/>
<dbReference type="RefSeq" id="XP_002836402.1">
    <property type="nucleotide sequence ID" value="XM_002836356.1"/>
</dbReference>
<organism evidence="1 2">
    <name type="scientific">Tuber melanosporum (strain Mel28)</name>
    <name type="common">Perigord black truffle</name>
    <dbReference type="NCBI Taxonomy" id="656061"/>
    <lineage>
        <taxon>Eukaryota</taxon>
        <taxon>Fungi</taxon>
        <taxon>Dikarya</taxon>
        <taxon>Ascomycota</taxon>
        <taxon>Pezizomycotina</taxon>
        <taxon>Pezizomycetes</taxon>
        <taxon>Pezizales</taxon>
        <taxon>Tuberaceae</taxon>
        <taxon>Tuber</taxon>
    </lineage>
</organism>
<dbReference type="EMBL" id="FN430032">
    <property type="protein sequence ID" value="CAZ80593.1"/>
    <property type="molecule type" value="Genomic_DNA"/>
</dbReference>
<name>D5G7V0_TUBMM</name>
<keyword evidence="2" id="KW-1185">Reference proteome</keyword>
<reference evidence="1 2" key="1">
    <citation type="journal article" date="2010" name="Nature">
        <title>Perigord black truffle genome uncovers evolutionary origins and mechanisms of symbiosis.</title>
        <authorList>
            <person name="Martin F."/>
            <person name="Kohler A."/>
            <person name="Murat C."/>
            <person name="Balestrini R."/>
            <person name="Coutinho P.M."/>
            <person name="Jaillon O."/>
            <person name="Montanini B."/>
            <person name="Morin E."/>
            <person name="Noel B."/>
            <person name="Percudani R."/>
            <person name="Porcel B."/>
            <person name="Rubini A."/>
            <person name="Amicucci A."/>
            <person name="Amselem J."/>
            <person name="Anthouard V."/>
            <person name="Arcioni S."/>
            <person name="Artiguenave F."/>
            <person name="Aury J.M."/>
            <person name="Ballario P."/>
            <person name="Bolchi A."/>
            <person name="Brenna A."/>
            <person name="Brun A."/>
            <person name="Buee M."/>
            <person name="Cantarel B."/>
            <person name="Chevalier G."/>
            <person name="Couloux A."/>
            <person name="Da Silva C."/>
            <person name="Denoeud F."/>
            <person name="Duplessis S."/>
            <person name="Ghignone S."/>
            <person name="Hilselberger B."/>
            <person name="Iotti M."/>
            <person name="Marcais B."/>
            <person name="Mello A."/>
            <person name="Miranda M."/>
            <person name="Pacioni G."/>
            <person name="Quesneville H."/>
            <person name="Riccioni C."/>
            <person name="Ruotolo R."/>
            <person name="Splivallo R."/>
            <person name="Stocchi V."/>
            <person name="Tisserant E."/>
            <person name="Viscomi A.R."/>
            <person name="Zambonelli A."/>
            <person name="Zampieri E."/>
            <person name="Henrissat B."/>
            <person name="Lebrun M.H."/>
            <person name="Paolocci F."/>
            <person name="Bonfante P."/>
            <person name="Ottonello S."/>
            <person name="Wincker P."/>
        </authorList>
    </citation>
    <scope>NUCLEOTIDE SEQUENCE [LARGE SCALE GENOMIC DNA]</scope>
    <source>
        <strain evidence="1 2">Mel28</strain>
    </source>
</reference>
<dbReference type="KEGG" id="tml:GSTUM_00002665001"/>
<gene>
    <name evidence="1" type="ORF">GSTUM_00002665001</name>
</gene>
<dbReference type="InParanoid" id="D5G7V0"/>
<dbReference type="HOGENOM" id="CLU_2401277_0_0_1"/>